<keyword evidence="1" id="KW-0732">Signal</keyword>
<evidence type="ECO:0000256" key="1">
    <source>
        <dbReference type="ARBA" id="ARBA00022729"/>
    </source>
</evidence>
<feature type="region of interest" description="Disordered" evidence="2">
    <location>
        <begin position="49"/>
        <end position="218"/>
    </location>
</feature>
<evidence type="ECO:0000313" key="6">
    <source>
        <dbReference type="Proteomes" id="UP001064489"/>
    </source>
</evidence>
<evidence type="ECO:0000259" key="3">
    <source>
        <dbReference type="Pfam" id="PF07250"/>
    </source>
</evidence>
<evidence type="ECO:0000313" key="5">
    <source>
        <dbReference type="EMBL" id="KAI9192191.1"/>
    </source>
</evidence>
<dbReference type="EMBL" id="JAJSOW010000004">
    <property type="protein sequence ID" value="KAI9192191.1"/>
    <property type="molecule type" value="Genomic_DNA"/>
</dbReference>
<dbReference type="PANTHER" id="PTHR32208">
    <property type="entry name" value="SECRETED PROTEIN-RELATED"/>
    <property type="match status" value="1"/>
</dbReference>
<dbReference type="SUPFAM" id="SSF50965">
    <property type="entry name" value="Galactose oxidase, central domain"/>
    <property type="match status" value="1"/>
</dbReference>
<dbReference type="Proteomes" id="UP001064489">
    <property type="component" value="Chromosome 6"/>
</dbReference>
<dbReference type="InterPro" id="IPR015202">
    <property type="entry name" value="GO-like_E_set"/>
</dbReference>
<feature type="compositionally biased region" description="Polar residues" evidence="2">
    <location>
        <begin position="152"/>
        <end position="173"/>
    </location>
</feature>
<dbReference type="AlphaFoldDB" id="A0AAD5JBA3"/>
<accession>A0AAD5JBA3</accession>
<evidence type="ECO:0000256" key="2">
    <source>
        <dbReference type="SAM" id="MobiDB-lite"/>
    </source>
</evidence>
<dbReference type="PANTHER" id="PTHR32208:SF93">
    <property type="entry name" value="ALDEHYDE OXIDASE GLOX1"/>
    <property type="match status" value="1"/>
</dbReference>
<organism evidence="5 6">
    <name type="scientific">Acer negundo</name>
    <name type="common">Box elder</name>
    <dbReference type="NCBI Taxonomy" id="4023"/>
    <lineage>
        <taxon>Eukaryota</taxon>
        <taxon>Viridiplantae</taxon>
        <taxon>Streptophyta</taxon>
        <taxon>Embryophyta</taxon>
        <taxon>Tracheophyta</taxon>
        <taxon>Spermatophyta</taxon>
        <taxon>Magnoliopsida</taxon>
        <taxon>eudicotyledons</taxon>
        <taxon>Gunneridae</taxon>
        <taxon>Pentapetalae</taxon>
        <taxon>rosids</taxon>
        <taxon>malvids</taxon>
        <taxon>Sapindales</taxon>
        <taxon>Sapindaceae</taxon>
        <taxon>Hippocastanoideae</taxon>
        <taxon>Acereae</taxon>
        <taxon>Acer</taxon>
    </lineage>
</organism>
<dbReference type="Pfam" id="PF09118">
    <property type="entry name" value="GO-like_E_set"/>
    <property type="match status" value="1"/>
</dbReference>
<dbReference type="InterPro" id="IPR037293">
    <property type="entry name" value="Gal_Oxidase_central_sf"/>
</dbReference>
<dbReference type="Pfam" id="PF07250">
    <property type="entry name" value="Glyoxal_oxid_N"/>
    <property type="match status" value="1"/>
</dbReference>
<feature type="domain" description="Galactose oxidase-like Early set" evidence="4">
    <location>
        <begin position="659"/>
        <end position="758"/>
    </location>
</feature>
<keyword evidence="6" id="KW-1185">Reference proteome</keyword>
<reference evidence="5" key="2">
    <citation type="submission" date="2023-02" db="EMBL/GenBank/DDBJ databases">
        <authorList>
            <person name="Swenson N.G."/>
            <person name="Wegrzyn J.L."/>
            <person name="Mcevoy S.L."/>
        </authorList>
    </citation>
    <scope>NUCLEOTIDE SEQUENCE</scope>
    <source>
        <strain evidence="5">91603</strain>
        <tissue evidence="5">Leaf</tissue>
    </source>
</reference>
<proteinExistence type="predicted"/>
<sequence>MAAMFFKVLCILPIFFVSGGATFFWNPFFHIQFQRQNNNPSVQWRFGPQQVSDLVPPSPVQQSHPNPSISAGFHGDQYNIPIQGSETGNNPIHPSPVQQTHPQQSISTGFSGDNISKQGSETRNNPIRPSPGQQTHPEPSISTGFPGDNIPKQGSETRNNPVPSSPVQQTHPSISAGLPGDNIPKQGRGPRNNPVPSSPMQQTHPKQPSISAGDNNIKNVETGYKGKWELVSQNSGVSAMHAILLPNINKVLMYDATIWRVSKFPLPPQKMPCHMVDPVNKIQDCWCHSVLFDIETAQLQALKIETDTWCSSGGLTIEGNLVSTGGYRGGANTARYLSTCKNCDWKEYPTALADPRWYATQVTLPDGGFIVVGGRDAFSYEYIPPEGKSNLKAIFLPFLRDTTDNFIPHGDKNFFRLENNLYPFVHLSPDGNLFIFANNRSILFNPTVNNVVRELPVLQGGSRSYPASGMSVLLPIKLYVENATSISADVLVCGGAKWDSFYFADTKKQFMPALNDCGRISLMKPNAVWKKELMPSSRVMGDMTILPTGDVLMVNGAKTGTSAWGDAEEPNLVPLLYKSRRKKGNRFQELAAGTIPRMYHSSSVLLPDGKVLIAGSNTNNGYLYDVKYPTELRVEKFSPHYLDPALATLRQEIMVEKSDKVISFGKRFSMKVRSKELGLNKNDDLKVTMYAPAFTTHGISMNQRLLILGVVDVANNVWPGIHNIIAMAPLSGKVAPPGYYLLYVVYKGVPSVAMWVQIK</sequence>
<dbReference type="Gene3D" id="2.60.40.10">
    <property type="entry name" value="Immunoglobulins"/>
    <property type="match status" value="1"/>
</dbReference>
<protein>
    <submittedName>
        <fullName evidence="5">Uncharacterized protein</fullName>
    </submittedName>
</protein>
<feature type="compositionally biased region" description="Polar residues" evidence="2">
    <location>
        <begin position="60"/>
        <end position="69"/>
    </location>
</feature>
<dbReference type="InterPro" id="IPR014756">
    <property type="entry name" value="Ig_E-set"/>
</dbReference>
<dbReference type="InterPro" id="IPR011043">
    <property type="entry name" value="Gal_Oxase/kelch_b-propeller"/>
</dbReference>
<feature type="compositionally biased region" description="Polar residues" evidence="2">
    <location>
        <begin position="194"/>
        <end position="218"/>
    </location>
</feature>
<comment type="caution">
    <text evidence="5">The sequence shown here is derived from an EMBL/GenBank/DDBJ whole genome shotgun (WGS) entry which is preliminary data.</text>
</comment>
<evidence type="ECO:0000259" key="4">
    <source>
        <dbReference type="Pfam" id="PF09118"/>
    </source>
</evidence>
<dbReference type="InterPro" id="IPR013783">
    <property type="entry name" value="Ig-like_fold"/>
</dbReference>
<dbReference type="SUPFAM" id="SSF81296">
    <property type="entry name" value="E set domains"/>
    <property type="match status" value="1"/>
</dbReference>
<dbReference type="Gene3D" id="2.130.10.80">
    <property type="entry name" value="Galactose oxidase/kelch, beta-propeller"/>
    <property type="match status" value="1"/>
</dbReference>
<feature type="compositionally biased region" description="Polar residues" evidence="2">
    <location>
        <begin position="80"/>
        <end position="143"/>
    </location>
</feature>
<dbReference type="InterPro" id="IPR009880">
    <property type="entry name" value="Glyoxal_oxidase_N"/>
</dbReference>
<dbReference type="CDD" id="cd02851">
    <property type="entry name" value="E_set_GO_C"/>
    <property type="match status" value="1"/>
</dbReference>
<gene>
    <name evidence="5" type="ORF">LWI28_019399</name>
</gene>
<feature type="domain" description="Glyoxal oxidase N-terminal" evidence="3">
    <location>
        <begin position="240"/>
        <end position="641"/>
    </location>
</feature>
<reference evidence="5" key="1">
    <citation type="journal article" date="2022" name="Plant J.">
        <title>Strategies of tolerance reflected in two North American maple genomes.</title>
        <authorList>
            <person name="McEvoy S.L."/>
            <person name="Sezen U.U."/>
            <person name="Trouern-Trend A."/>
            <person name="McMahon S.M."/>
            <person name="Schaberg P.G."/>
            <person name="Yang J."/>
            <person name="Wegrzyn J.L."/>
            <person name="Swenson N.G."/>
        </authorList>
    </citation>
    <scope>NUCLEOTIDE SEQUENCE</scope>
    <source>
        <strain evidence="5">91603</strain>
    </source>
</reference>
<name>A0AAD5JBA3_ACENE</name>